<dbReference type="AlphaFoldDB" id="A0AAD5MP93"/>
<evidence type="ECO:0000313" key="2">
    <source>
        <dbReference type="Proteomes" id="UP001196413"/>
    </source>
</evidence>
<reference evidence="1" key="1">
    <citation type="submission" date="2021-06" db="EMBL/GenBank/DDBJ databases">
        <title>Parelaphostrongylus tenuis whole genome reference sequence.</title>
        <authorList>
            <person name="Garwood T.J."/>
            <person name="Larsen P.A."/>
            <person name="Fountain-Jones N.M."/>
            <person name="Garbe J.R."/>
            <person name="Macchietto M.G."/>
            <person name="Kania S.A."/>
            <person name="Gerhold R.W."/>
            <person name="Richards J.E."/>
            <person name="Wolf T.M."/>
        </authorList>
    </citation>
    <scope>NUCLEOTIDE SEQUENCE</scope>
    <source>
        <strain evidence="1">MNPRO001-30</strain>
        <tissue evidence="1">Meninges</tissue>
    </source>
</reference>
<dbReference type="Proteomes" id="UP001196413">
    <property type="component" value="Unassembled WGS sequence"/>
</dbReference>
<comment type="caution">
    <text evidence="1">The sequence shown here is derived from an EMBL/GenBank/DDBJ whole genome shotgun (WGS) entry which is preliminary data.</text>
</comment>
<keyword evidence="2" id="KW-1185">Reference proteome</keyword>
<organism evidence="1 2">
    <name type="scientific">Parelaphostrongylus tenuis</name>
    <name type="common">Meningeal worm</name>
    <dbReference type="NCBI Taxonomy" id="148309"/>
    <lineage>
        <taxon>Eukaryota</taxon>
        <taxon>Metazoa</taxon>
        <taxon>Ecdysozoa</taxon>
        <taxon>Nematoda</taxon>
        <taxon>Chromadorea</taxon>
        <taxon>Rhabditida</taxon>
        <taxon>Rhabditina</taxon>
        <taxon>Rhabditomorpha</taxon>
        <taxon>Strongyloidea</taxon>
        <taxon>Metastrongylidae</taxon>
        <taxon>Parelaphostrongylus</taxon>
    </lineage>
</organism>
<gene>
    <name evidence="1" type="ORF">KIN20_021753</name>
</gene>
<accession>A0AAD5MP93</accession>
<evidence type="ECO:0000313" key="1">
    <source>
        <dbReference type="EMBL" id="KAJ1362255.1"/>
    </source>
</evidence>
<dbReference type="EMBL" id="JAHQIW010004408">
    <property type="protein sequence ID" value="KAJ1362255.1"/>
    <property type="molecule type" value="Genomic_DNA"/>
</dbReference>
<proteinExistence type="predicted"/>
<sequence>MNLLMNKSSSRTIENVGKENICHNLAIQTARRNNEGFPAIQTKEPTTITPLRLHEQIDRLIEQESPRGNLPIVYSLPLNEAKQKGVRQASTVSLKLPTVTFQNIMQTPKWET</sequence>
<name>A0AAD5MP93_PARTN</name>
<protein>
    <submittedName>
        <fullName evidence="1">Uncharacterized protein</fullName>
    </submittedName>
</protein>